<organism evidence="13 14">
    <name type="scientific">Astatotilapia calliptera</name>
    <name type="common">Eastern happy</name>
    <name type="synonym">Chromis callipterus</name>
    <dbReference type="NCBI Taxonomy" id="8154"/>
    <lineage>
        <taxon>Eukaryota</taxon>
        <taxon>Metazoa</taxon>
        <taxon>Chordata</taxon>
        <taxon>Craniata</taxon>
        <taxon>Vertebrata</taxon>
        <taxon>Euteleostomi</taxon>
        <taxon>Actinopterygii</taxon>
        <taxon>Neopterygii</taxon>
        <taxon>Teleostei</taxon>
        <taxon>Neoteleostei</taxon>
        <taxon>Acanthomorphata</taxon>
        <taxon>Ovalentaria</taxon>
        <taxon>Cichlomorphae</taxon>
        <taxon>Cichliformes</taxon>
        <taxon>Cichlidae</taxon>
        <taxon>African cichlids</taxon>
        <taxon>Pseudocrenilabrinae</taxon>
        <taxon>Haplochromini</taxon>
        <taxon>Astatotilapia</taxon>
    </lineage>
</organism>
<keyword evidence="8" id="KW-0472">Membrane</keyword>
<dbReference type="GO" id="GO:0001764">
    <property type="term" value="P:neuron migration"/>
    <property type="evidence" value="ECO:0007669"/>
    <property type="project" value="UniProtKB-ARBA"/>
</dbReference>
<evidence type="ECO:0000256" key="4">
    <source>
        <dbReference type="ARBA" id="ARBA00022729"/>
    </source>
</evidence>
<evidence type="ECO:0000256" key="9">
    <source>
        <dbReference type="ARBA" id="ARBA00023180"/>
    </source>
</evidence>
<dbReference type="InterPro" id="IPR014868">
    <property type="entry name" value="Cadherin_pro_dom"/>
</dbReference>
<dbReference type="GO" id="GO:0001841">
    <property type="term" value="P:neural tube formation"/>
    <property type="evidence" value="ECO:0007669"/>
    <property type="project" value="UniProtKB-ARBA"/>
</dbReference>
<dbReference type="Pfam" id="PF00028">
    <property type="entry name" value="Cadherin"/>
    <property type="match status" value="4"/>
</dbReference>
<proteinExistence type="predicted"/>
<dbReference type="GO" id="GO:0005912">
    <property type="term" value="C:adherens junction"/>
    <property type="evidence" value="ECO:0007669"/>
    <property type="project" value="TreeGrafter"/>
</dbReference>
<dbReference type="GeneTree" id="ENSGT00940000154848"/>
<accession>A0AAX7V842</accession>
<comment type="subcellular location">
    <subcellularLocation>
        <location evidence="1">Cell membrane</location>
    </subcellularLocation>
</comment>
<dbReference type="GO" id="GO:0042074">
    <property type="term" value="P:cell migration involved in gastrulation"/>
    <property type="evidence" value="ECO:0007669"/>
    <property type="project" value="UniProtKB-ARBA"/>
</dbReference>
<evidence type="ECO:0000256" key="10">
    <source>
        <dbReference type="PROSITE-ProRule" id="PRU00043"/>
    </source>
</evidence>
<dbReference type="GO" id="GO:0045296">
    <property type="term" value="F:cadherin binding"/>
    <property type="evidence" value="ECO:0007669"/>
    <property type="project" value="TreeGrafter"/>
</dbReference>
<keyword evidence="14" id="KW-1185">Reference proteome</keyword>
<dbReference type="GO" id="GO:0034332">
    <property type="term" value="P:adherens junction organization"/>
    <property type="evidence" value="ECO:0007669"/>
    <property type="project" value="UniProtKB-ARBA"/>
</dbReference>
<reference evidence="13" key="1">
    <citation type="submission" date="2018-05" db="EMBL/GenBank/DDBJ databases">
        <authorList>
            <person name="Datahose"/>
        </authorList>
    </citation>
    <scope>NUCLEOTIDE SEQUENCE</scope>
</reference>
<dbReference type="GO" id="GO:0000902">
    <property type="term" value="P:cell morphogenesis"/>
    <property type="evidence" value="ECO:0007669"/>
    <property type="project" value="TreeGrafter"/>
</dbReference>
<keyword evidence="6 10" id="KW-0106">Calcium</keyword>
<keyword evidence="7" id="KW-0130">Cell adhesion</keyword>
<dbReference type="GO" id="GO:0005737">
    <property type="term" value="C:cytoplasm"/>
    <property type="evidence" value="ECO:0007669"/>
    <property type="project" value="TreeGrafter"/>
</dbReference>
<feature type="domain" description="Cadherin" evidence="12">
    <location>
        <begin position="477"/>
        <end position="580"/>
    </location>
</feature>
<dbReference type="Ensembl" id="ENSACLT00000073331.1">
    <property type="protein sequence ID" value="ENSACLP00000078723.1"/>
    <property type="gene ID" value="ENSACLG00000039713.1"/>
</dbReference>
<reference evidence="13" key="2">
    <citation type="submission" date="2025-08" db="UniProtKB">
        <authorList>
            <consortium name="Ensembl"/>
        </authorList>
    </citation>
    <scope>IDENTIFICATION</scope>
</reference>
<dbReference type="GO" id="GO:0007043">
    <property type="term" value="P:cell-cell junction assembly"/>
    <property type="evidence" value="ECO:0007669"/>
    <property type="project" value="TreeGrafter"/>
</dbReference>
<dbReference type="GO" id="GO:0030010">
    <property type="term" value="P:establishment of cell polarity"/>
    <property type="evidence" value="ECO:0007669"/>
    <property type="project" value="UniProtKB-ARBA"/>
</dbReference>
<dbReference type="SUPFAM" id="SSF49313">
    <property type="entry name" value="Cadherin-like"/>
    <property type="match status" value="5"/>
</dbReference>
<dbReference type="AlphaFoldDB" id="A0AAX7V842"/>
<dbReference type="Proteomes" id="UP000265100">
    <property type="component" value="Chromosome 13"/>
</dbReference>
<dbReference type="CDD" id="cd11304">
    <property type="entry name" value="Cadherin_repeat"/>
    <property type="match status" value="3"/>
</dbReference>
<dbReference type="Pfam" id="PF08758">
    <property type="entry name" value="Cadherin_pro"/>
    <property type="match status" value="1"/>
</dbReference>
<feature type="domain" description="Cadherin" evidence="12">
    <location>
        <begin position="143"/>
        <end position="250"/>
    </location>
</feature>
<evidence type="ECO:0000313" key="13">
    <source>
        <dbReference type="Ensembl" id="ENSACLP00000078723.1"/>
    </source>
</evidence>
<dbReference type="FunFam" id="2.60.40.60:FF:000022">
    <property type="entry name" value="Cadherin 2"/>
    <property type="match status" value="2"/>
</dbReference>
<dbReference type="InterPro" id="IPR015919">
    <property type="entry name" value="Cadherin-like_sf"/>
</dbReference>
<dbReference type="InterPro" id="IPR039808">
    <property type="entry name" value="Cadherin"/>
</dbReference>
<evidence type="ECO:0000256" key="8">
    <source>
        <dbReference type="ARBA" id="ARBA00023136"/>
    </source>
</evidence>
<dbReference type="PROSITE" id="PS00232">
    <property type="entry name" value="CADHERIN_1"/>
    <property type="match status" value="1"/>
</dbReference>
<dbReference type="GO" id="GO:0005509">
    <property type="term" value="F:calcium ion binding"/>
    <property type="evidence" value="ECO:0007669"/>
    <property type="project" value="UniProtKB-UniRule"/>
</dbReference>
<feature type="domain" description="Cadherin" evidence="12">
    <location>
        <begin position="396"/>
        <end position="476"/>
    </location>
</feature>
<dbReference type="PANTHER" id="PTHR24027:SF319">
    <property type="entry name" value="CADHERIN-1"/>
    <property type="match status" value="1"/>
</dbReference>
<evidence type="ECO:0000313" key="14">
    <source>
        <dbReference type="Proteomes" id="UP000265100"/>
    </source>
</evidence>
<dbReference type="GO" id="GO:0007398">
    <property type="term" value="P:ectoderm development"/>
    <property type="evidence" value="ECO:0007669"/>
    <property type="project" value="UniProtKB-ARBA"/>
</dbReference>
<dbReference type="GO" id="GO:0016342">
    <property type="term" value="C:catenin complex"/>
    <property type="evidence" value="ECO:0007669"/>
    <property type="project" value="TreeGrafter"/>
</dbReference>
<evidence type="ECO:0000259" key="12">
    <source>
        <dbReference type="PROSITE" id="PS50268"/>
    </source>
</evidence>
<dbReference type="FunFam" id="2.60.40.60:FF:000191">
    <property type="entry name" value="Cadherin 1"/>
    <property type="match status" value="1"/>
</dbReference>
<dbReference type="Gene3D" id="2.60.40.60">
    <property type="entry name" value="Cadherins"/>
    <property type="match status" value="5"/>
</dbReference>
<dbReference type="GO" id="GO:0016339">
    <property type="term" value="P:calcium-dependent cell-cell adhesion via plasma membrane cell adhesion molecules"/>
    <property type="evidence" value="ECO:0007669"/>
    <property type="project" value="TreeGrafter"/>
</dbReference>
<keyword evidence="2" id="KW-1003">Cell membrane</keyword>
<dbReference type="RefSeq" id="XP_026046283.1">
    <property type="nucleotide sequence ID" value="XM_026190498.1"/>
</dbReference>
<dbReference type="InterPro" id="IPR020894">
    <property type="entry name" value="Cadherin_CS"/>
</dbReference>
<name>A0AAX7V842_ASTCA</name>
<keyword evidence="5" id="KW-0677">Repeat</keyword>
<dbReference type="GO" id="GO:0044331">
    <property type="term" value="P:cell-cell adhesion mediated by cadherin"/>
    <property type="evidence" value="ECO:0007669"/>
    <property type="project" value="TreeGrafter"/>
</dbReference>
<evidence type="ECO:0000256" key="11">
    <source>
        <dbReference type="SAM" id="MobiDB-lite"/>
    </source>
</evidence>
<dbReference type="SMART" id="SM00112">
    <property type="entry name" value="CA"/>
    <property type="match status" value="4"/>
</dbReference>
<evidence type="ECO:0000256" key="1">
    <source>
        <dbReference type="ARBA" id="ARBA00004236"/>
    </source>
</evidence>
<feature type="region of interest" description="Disordered" evidence="11">
    <location>
        <begin position="486"/>
        <end position="510"/>
    </location>
</feature>
<keyword evidence="3" id="KW-0479">Metal-binding</keyword>
<evidence type="ECO:0000256" key="3">
    <source>
        <dbReference type="ARBA" id="ARBA00022723"/>
    </source>
</evidence>
<reference evidence="13" key="3">
    <citation type="submission" date="2025-09" db="UniProtKB">
        <authorList>
            <consortium name="Ensembl"/>
        </authorList>
    </citation>
    <scope>IDENTIFICATION</scope>
</reference>
<dbReference type="InterPro" id="IPR002126">
    <property type="entry name" value="Cadherin-like_dom"/>
</dbReference>
<dbReference type="GO" id="GO:0008013">
    <property type="term" value="F:beta-catenin binding"/>
    <property type="evidence" value="ECO:0007669"/>
    <property type="project" value="TreeGrafter"/>
</dbReference>
<dbReference type="SMART" id="SM01055">
    <property type="entry name" value="Cadherin_pro"/>
    <property type="match status" value="1"/>
</dbReference>
<dbReference type="FunFam" id="2.60.40.60:FF:000011">
    <property type="entry name" value="Cadherin 1"/>
    <property type="match status" value="2"/>
</dbReference>
<sequence length="582" mass="64585">MGPVATVSEAFTFFYTPPNLVTAEEPVCVPGFQSDQLTFSVTRNYLTRGTVLGKVGFTDCTDRTRFLFDTSDKRFVVKTDGVLMVKRAVYLHEGHHDFFIHSWDSQGLKLTIPVSVSMNAADAQVPVLQFPKPGEGLRRRKRDWVIPPLSVTENKRGTYPLKVAQIRSSEDRTRKMFYSITGPGADLPPVGRFTLDRETGILYVTQPLDREETASYTFEAHAMVAGAGQAEEPMEIIVIVIDQNDNKPYFTVEYNANVAEATAIGTEVVKVEAKDDDEPNTDNSELRYRILNQDPPLPTDNMFEINPITGSIRITGRGLDREKYPQYTLTVQASDMAGEGLTRQTKVILTVTDGSSNAPDSSSNVEPNTARVFPAIFFTENNRGPYPIKLIEIRSDEHQKQNLHYSITGPGADQPPVALFTMNRDTGSLYVTQPVDREEVAHYKLQVHVVAESGDHQEVMSVTVKVIDQNDNKPVFSQNTFEGQVAENSAQGSEVIKVEATDSDEPDNANSDIRYRILRQDPQLPSDNMFEINSVTGAISVAGTGLDREKYPQYTLTVQVADMEGEGLSGQAQVIIKVVESQ</sequence>
<dbReference type="GO" id="GO:0007498">
    <property type="term" value="P:mesoderm development"/>
    <property type="evidence" value="ECO:0007669"/>
    <property type="project" value="UniProtKB-ARBA"/>
</dbReference>
<evidence type="ECO:0000256" key="5">
    <source>
        <dbReference type="ARBA" id="ARBA00022737"/>
    </source>
</evidence>
<dbReference type="GeneID" id="113035149"/>
<protein>
    <recommendedName>
        <fullName evidence="12">Cadherin domain-containing protein</fullName>
    </recommendedName>
</protein>
<dbReference type="PANTHER" id="PTHR24027">
    <property type="entry name" value="CADHERIN-23"/>
    <property type="match status" value="1"/>
</dbReference>
<dbReference type="PRINTS" id="PR00205">
    <property type="entry name" value="CADHERIN"/>
</dbReference>
<dbReference type="GO" id="GO:0007156">
    <property type="term" value="P:homophilic cell adhesion via plasma membrane adhesion molecules"/>
    <property type="evidence" value="ECO:0007669"/>
    <property type="project" value="InterPro"/>
</dbReference>
<evidence type="ECO:0000256" key="2">
    <source>
        <dbReference type="ARBA" id="ARBA00022475"/>
    </source>
</evidence>
<feature type="domain" description="Cadherin" evidence="12">
    <location>
        <begin position="250"/>
        <end position="361"/>
    </location>
</feature>
<evidence type="ECO:0000256" key="7">
    <source>
        <dbReference type="ARBA" id="ARBA00022889"/>
    </source>
</evidence>
<dbReference type="PROSITE" id="PS50268">
    <property type="entry name" value="CADHERIN_2"/>
    <property type="match status" value="4"/>
</dbReference>
<keyword evidence="9" id="KW-0325">Glycoprotein</keyword>
<keyword evidence="4" id="KW-0732">Signal</keyword>
<evidence type="ECO:0000256" key="6">
    <source>
        <dbReference type="ARBA" id="ARBA00022837"/>
    </source>
</evidence>